<dbReference type="GO" id="GO:0019752">
    <property type="term" value="P:carboxylic acid metabolic process"/>
    <property type="evidence" value="ECO:0007669"/>
    <property type="project" value="UniProtKB-ARBA"/>
</dbReference>
<name>A0A2T4TZA4_9BACT</name>
<dbReference type="PANTHER" id="PTHR11820">
    <property type="entry name" value="ACYLPYRUVASE"/>
    <property type="match status" value="1"/>
</dbReference>
<reference evidence="5" key="2">
    <citation type="journal article" date="2018" name="Environ. Microbiol.">
        <title>Bloom of a denitrifying methanotroph, 'Candidatus Methylomirabilis limnetica', in a deep stratified lake.</title>
        <authorList>
            <person name="Graf J.S."/>
            <person name="Mayr M.J."/>
            <person name="Marchant H.K."/>
            <person name="Tienken D."/>
            <person name="Hach P.F."/>
            <person name="Brand A."/>
            <person name="Schubert C.J."/>
            <person name="Kuypers M.M."/>
            <person name="Milucka J."/>
        </authorList>
    </citation>
    <scope>NUCLEOTIDE SEQUENCE [LARGE SCALE GENOMIC DNA]</scope>
    <source>
        <strain evidence="5">Zug</strain>
    </source>
</reference>
<feature type="domain" description="Fumarylacetoacetase-like C-terminal" evidence="2">
    <location>
        <begin position="55"/>
        <end position="250"/>
    </location>
</feature>
<dbReference type="InterPro" id="IPR036663">
    <property type="entry name" value="Fumarylacetoacetase_C_sf"/>
</dbReference>
<dbReference type="GO" id="GO:0018773">
    <property type="term" value="F:acetylpyruvate hydrolase activity"/>
    <property type="evidence" value="ECO:0007669"/>
    <property type="project" value="TreeGrafter"/>
</dbReference>
<evidence type="ECO:0000313" key="4">
    <source>
        <dbReference type="EMBL" id="PTL36408.1"/>
    </source>
</evidence>
<evidence type="ECO:0000259" key="3">
    <source>
        <dbReference type="Pfam" id="PF10370"/>
    </source>
</evidence>
<dbReference type="Gene3D" id="2.30.30.370">
    <property type="entry name" value="FAH"/>
    <property type="match status" value="1"/>
</dbReference>
<organism evidence="4 5">
    <name type="scientific">Candidatus Methylomirabilis limnetica</name>
    <dbReference type="NCBI Taxonomy" id="2033718"/>
    <lineage>
        <taxon>Bacteria</taxon>
        <taxon>Candidatus Methylomirabilota</taxon>
        <taxon>Candidatus Methylomirabilia</taxon>
        <taxon>Candidatus Methylomirabilales</taxon>
        <taxon>Candidatus Methylomirabilaceae</taxon>
        <taxon>Candidatus Methylomirabilis</taxon>
    </lineage>
</organism>
<evidence type="ECO:0000256" key="1">
    <source>
        <dbReference type="ARBA" id="ARBA00022723"/>
    </source>
</evidence>
<reference evidence="4 5" key="1">
    <citation type="submission" date="2017-09" db="EMBL/GenBank/DDBJ databases">
        <title>Bloom of a denitrifying methanotroph, Candidatus Methylomirabilis limnetica, in a deep stratified lake.</title>
        <authorList>
            <person name="Graf J.S."/>
            <person name="Marchant H.K."/>
            <person name="Tienken D."/>
            <person name="Hach P.F."/>
            <person name="Brand A."/>
            <person name="Schubert C.J."/>
            <person name="Kuypers M.M."/>
            <person name="Milucka J."/>
        </authorList>
    </citation>
    <scope>NUCLEOTIDE SEQUENCE [LARGE SCALE GENOMIC DNA]</scope>
    <source>
        <strain evidence="4 5">Zug</strain>
    </source>
</reference>
<accession>A0A2T4TZA4</accession>
<dbReference type="AlphaFoldDB" id="A0A2T4TZA4"/>
<dbReference type="GO" id="GO:0046872">
    <property type="term" value="F:metal ion binding"/>
    <property type="evidence" value="ECO:0007669"/>
    <property type="project" value="UniProtKB-KW"/>
</dbReference>
<dbReference type="OrthoDB" id="9805307at2"/>
<dbReference type="GO" id="GO:0016853">
    <property type="term" value="F:isomerase activity"/>
    <property type="evidence" value="ECO:0007669"/>
    <property type="project" value="UniProtKB-ARBA"/>
</dbReference>
<dbReference type="FunFam" id="3.90.850.10:FF:000002">
    <property type="entry name" value="2-hydroxyhepta-2,4-diene-1,7-dioate isomerase"/>
    <property type="match status" value="1"/>
</dbReference>
<gene>
    <name evidence="4" type="ORF">CLG94_05100</name>
</gene>
<comment type="caution">
    <text evidence="4">The sequence shown here is derived from an EMBL/GenBank/DDBJ whole genome shotgun (WGS) entry which is preliminary data.</text>
</comment>
<dbReference type="InterPro" id="IPR018833">
    <property type="entry name" value="Rv2993c-like_N"/>
</dbReference>
<dbReference type="Proteomes" id="UP000241436">
    <property type="component" value="Unassembled WGS sequence"/>
</dbReference>
<dbReference type="SUPFAM" id="SSF56529">
    <property type="entry name" value="FAH"/>
    <property type="match status" value="1"/>
</dbReference>
<evidence type="ECO:0008006" key="6">
    <source>
        <dbReference type="Google" id="ProtNLM"/>
    </source>
</evidence>
<dbReference type="Pfam" id="PF10370">
    <property type="entry name" value="Rv2993c-like_N"/>
    <property type="match status" value="1"/>
</dbReference>
<dbReference type="InterPro" id="IPR011234">
    <property type="entry name" value="Fumarylacetoacetase-like_C"/>
</dbReference>
<keyword evidence="5" id="KW-1185">Reference proteome</keyword>
<dbReference type="Pfam" id="PF01557">
    <property type="entry name" value="FAA_hydrolase"/>
    <property type="match status" value="1"/>
</dbReference>
<evidence type="ECO:0000313" key="5">
    <source>
        <dbReference type="Proteomes" id="UP000241436"/>
    </source>
</evidence>
<dbReference type="Gene3D" id="3.90.850.10">
    <property type="entry name" value="Fumarylacetoacetase-like, C-terminal domain"/>
    <property type="match status" value="1"/>
</dbReference>
<feature type="domain" description="Rv2993c-like N-terminal" evidence="3">
    <location>
        <begin position="1"/>
        <end position="50"/>
    </location>
</feature>
<dbReference type="RefSeq" id="WP_107561780.1">
    <property type="nucleotide sequence ID" value="NZ_NVQC01000016.1"/>
</dbReference>
<proteinExistence type="predicted"/>
<dbReference type="EMBL" id="NVQC01000016">
    <property type="protein sequence ID" value="PTL36408.1"/>
    <property type="molecule type" value="Genomic_DNA"/>
</dbReference>
<dbReference type="PANTHER" id="PTHR11820:SF7">
    <property type="entry name" value="ACYLPYRUVASE FAHD1, MITOCHONDRIAL"/>
    <property type="match status" value="1"/>
</dbReference>
<sequence length="253" mass="28381">MRIVRFVSGRQPRYGVVEGTVVREIEGDIFGKFTVTDRTHSLKRIRFLAPTEPSKIVGVGLNYRDHAEEMKLQTPDEPVIFLKPPSAALPHRGRIIYPKLCRRLDYEAELGIVIKRTARNVPVEKAHRYILGYVCSNDVTARDLQRKDGQWTRAKSFDTFAPFGPWVETDLDLSDAPIRAILNGVIRQNANINNLIFDVPHLIHFISTVMTLYPGDVITTGTPSGIGPMRPGDTIEIEVEGIGRLSNSVVAEH</sequence>
<protein>
    <recommendedName>
        <fullName evidence="6">2-hydroxyhepta-2,4-diene-1,7-dioate isomerase</fullName>
    </recommendedName>
</protein>
<evidence type="ECO:0000259" key="2">
    <source>
        <dbReference type="Pfam" id="PF01557"/>
    </source>
</evidence>
<keyword evidence="1" id="KW-0479">Metal-binding</keyword>